<feature type="signal peptide" evidence="2">
    <location>
        <begin position="1"/>
        <end position="16"/>
    </location>
</feature>
<evidence type="ECO:0000256" key="2">
    <source>
        <dbReference type="SAM" id="SignalP"/>
    </source>
</evidence>
<reference evidence="3 4" key="1">
    <citation type="submission" date="2018-01" db="EMBL/GenBank/DDBJ databases">
        <title>Harnessing the power of phylogenomics to disentangle the directionality and signatures of interkingdom host jumping in the parasitic fungal genus Tolypocladium.</title>
        <authorList>
            <person name="Quandt C.A."/>
            <person name="Patterson W."/>
            <person name="Spatafora J.W."/>
        </authorList>
    </citation>
    <scope>NUCLEOTIDE SEQUENCE [LARGE SCALE GENOMIC DNA]</scope>
    <source>
        <strain evidence="3 4">NRBC 100945</strain>
    </source>
</reference>
<feature type="chain" id="PRO_5015516705" evidence="2">
    <location>
        <begin position="17"/>
        <end position="372"/>
    </location>
</feature>
<organism evidence="3 4">
    <name type="scientific">Tolypocladium paradoxum</name>
    <dbReference type="NCBI Taxonomy" id="94208"/>
    <lineage>
        <taxon>Eukaryota</taxon>
        <taxon>Fungi</taxon>
        <taxon>Dikarya</taxon>
        <taxon>Ascomycota</taxon>
        <taxon>Pezizomycotina</taxon>
        <taxon>Sordariomycetes</taxon>
        <taxon>Hypocreomycetidae</taxon>
        <taxon>Hypocreales</taxon>
        <taxon>Ophiocordycipitaceae</taxon>
        <taxon>Tolypocladium</taxon>
    </lineage>
</organism>
<keyword evidence="4" id="KW-1185">Reference proteome</keyword>
<dbReference type="EMBL" id="PKSG01000658">
    <property type="protein sequence ID" value="POR33712.1"/>
    <property type="molecule type" value="Genomic_DNA"/>
</dbReference>
<dbReference type="PANTHER" id="PTHR30006">
    <property type="entry name" value="THIAMINE-BINDING PERIPLASMIC PROTEIN-RELATED"/>
    <property type="match status" value="1"/>
</dbReference>
<keyword evidence="1 2" id="KW-0732">Signal</keyword>
<evidence type="ECO:0000313" key="4">
    <source>
        <dbReference type="Proteomes" id="UP000237481"/>
    </source>
</evidence>
<dbReference type="AlphaFoldDB" id="A0A2S4KU51"/>
<gene>
    <name evidence="3" type="ORF">TPAR_06098</name>
</gene>
<comment type="caution">
    <text evidence="3">The sequence shown here is derived from an EMBL/GenBank/DDBJ whole genome shotgun (WGS) entry which is preliminary data.</text>
</comment>
<accession>A0A2S4KU51</accession>
<dbReference type="Gene3D" id="3.40.190.10">
    <property type="entry name" value="Periplasmic binding protein-like II"/>
    <property type="match status" value="2"/>
</dbReference>
<protein>
    <submittedName>
        <fullName evidence="3">ABC-type Fe3+ transport system</fullName>
    </submittedName>
</protein>
<dbReference type="PANTHER" id="PTHR30006:SF2">
    <property type="entry name" value="ABC TRANSPORTER SUBSTRATE-BINDING PROTEIN"/>
    <property type="match status" value="1"/>
</dbReference>
<dbReference type="OrthoDB" id="124329at2759"/>
<dbReference type="SUPFAM" id="SSF53850">
    <property type="entry name" value="Periplasmic binding protein-like II"/>
    <property type="match status" value="1"/>
</dbReference>
<evidence type="ECO:0000256" key="1">
    <source>
        <dbReference type="ARBA" id="ARBA00022729"/>
    </source>
</evidence>
<evidence type="ECO:0000313" key="3">
    <source>
        <dbReference type="EMBL" id="POR33712.1"/>
    </source>
</evidence>
<sequence length="372" mass="41071">MSSLLAAALLLGQAFAVDRTLGFNSAPVIENRTIEAIYKAALEEGGVVTCWHGGDEVQQMDFLKDAFKNKFPNMTLNLIVDLSKYHDGRIDEQLAAKNVSVDSIILQTLHDFPRWAQEGALMNYAPLGLDEVHPAFKDSASASWYGLELFFWSNIWSPQKLPGANFSTFDEFLKPEFKGKLVMTYPNDDDAVLFAFDLVMQQKGAAWFDKLLAQQPQWVRGTASPVTLIQQSNSTVAATFTSAVGFNAEPGINSTFPTDGQFVSWPQTGAILKDAPHPEGAKLLHSFMLSAEFQQSLGWSVRRDVPPPAGFPDVMSMTSTNPTAFAAWMADRGKVERLRFWFEDRIGSAQGKSPLVDDISPKLSVKRLARPG</sequence>
<dbReference type="Pfam" id="PF13343">
    <property type="entry name" value="SBP_bac_6"/>
    <property type="match status" value="1"/>
</dbReference>
<name>A0A2S4KU51_9HYPO</name>
<proteinExistence type="predicted"/>
<dbReference type="STRING" id="94208.A0A2S4KU51"/>
<dbReference type="Proteomes" id="UP000237481">
    <property type="component" value="Unassembled WGS sequence"/>
</dbReference>